<evidence type="ECO:0000313" key="11">
    <source>
        <dbReference type="Proteomes" id="UP000294835"/>
    </source>
</evidence>
<feature type="transmembrane region" description="Helical" evidence="8">
    <location>
        <begin position="522"/>
        <end position="540"/>
    </location>
</feature>
<dbReference type="InterPro" id="IPR026420">
    <property type="entry name" value="Exo_VPEID"/>
</dbReference>
<dbReference type="GO" id="GO:0005886">
    <property type="term" value="C:plasma membrane"/>
    <property type="evidence" value="ECO:0007669"/>
    <property type="project" value="UniProtKB-SubCell"/>
</dbReference>
<feature type="transmembrane region" description="Helical" evidence="8">
    <location>
        <begin position="90"/>
        <end position="110"/>
    </location>
</feature>
<evidence type="ECO:0000256" key="6">
    <source>
        <dbReference type="ARBA" id="ARBA00022989"/>
    </source>
</evidence>
<evidence type="ECO:0000256" key="3">
    <source>
        <dbReference type="ARBA" id="ARBA00022670"/>
    </source>
</evidence>
<feature type="domain" description="CAAX prenyl protease 2/Lysostaphin resistance protein A-like" evidence="9">
    <location>
        <begin position="439"/>
        <end position="527"/>
    </location>
</feature>
<keyword evidence="5" id="KW-0378">Hydrolase</keyword>
<feature type="transmembrane region" description="Helical" evidence="8">
    <location>
        <begin position="46"/>
        <end position="70"/>
    </location>
</feature>
<comment type="subcellular location">
    <subcellularLocation>
        <location evidence="1">Cell membrane</location>
        <topology evidence="1">Multi-pass membrane protein</topology>
    </subcellularLocation>
</comment>
<dbReference type="EMBL" id="SLXP01000011">
    <property type="protein sequence ID" value="TCP39553.1"/>
    <property type="molecule type" value="Genomic_DNA"/>
</dbReference>
<reference evidence="10 11" key="1">
    <citation type="submission" date="2019-03" db="EMBL/GenBank/DDBJ databases">
        <title>Genomic Encyclopedia of Type Strains, Phase IV (KMG-IV): sequencing the most valuable type-strain genomes for metagenomic binning, comparative biology and taxonomic classification.</title>
        <authorList>
            <person name="Goeker M."/>
        </authorList>
    </citation>
    <scope>NUCLEOTIDE SEQUENCE [LARGE SCALE GENOMIC DNA]</scope>
    <source>
        <strain evidence="10 11">DSM 18063</strain>
    </source>
</reference>
<dbReference type="GO" id="GO:0080120">
    <property type="term" value="P:CAAX-box protein maturation"/>
    <property type="evidence" value="ECO:0007669"/>
    <property type="project" value="UniProtKB-ARBA"/>
</dbReference>
<keyword evidence="7 8" id="KW-0472">Membrane</keyword>
<feature type="transmembrane region" description="Helical" evidence="8">
    <location>
        <begin position="117"/>
        <end position="141"/>
    </location>
</feature>
<feature type="transmembrane region" description="Helical" evidence="8">
    <location>
        <begin position="14"/>
        <end position="34"/>
    </location>
</feature>
<feature type="transmembrane region" description="Helical" evidence="8">
    <location>
        <begin position="256"/>
        <end position="280"/>
    </location>
</feature>
<keyword evidence="6 8" id="KW-1133">Transmembrane helix</keyword>
<feature type="transmembrane region" description="Helical" evidence="8">
    <location>
        <begin position="398"/>
        <end position="417"/>
    </location>
</feature>
<dbReference type="OrthoDB" id="8451928at2"/>
<evidence type="ECO:0000259" key="9">
    <source>
        <dbReference type="Pfam" id="PF02517"/>
    </source>
</evidence>
<feature type="transmembrane region" description="Helical" evidence="8">
    <location>
        <begin position="183"/>
        <end position="201"/>
    </location>
</feature>
<dbReference type="Pfam" id="PF02517">
    <property type="entry name" value="Rce1-like"/>
    <property type="match status" value="1"/>
</dbReference>
<dbReference type="InterPro" id="IPR014346">
    <property type="entry name" value="Prenyl_protease-related"/>
</dbReference>
<dbReference type="NCBIfam" id="TIGR04178">
    <property type="entry name" value="exo_archaeo"/>
    <property type="match status" value="1"/>
</dbReference>
<feature type="transmembrane region" description="Helical" evidence="8">
    <location>
        <begin position="472"/>
        <end position="488"/>
    </location>
</feature>
<keyword evidence="3 10" id="KW-0645">Protease</keyword>
<keyword evidence="4 8" id="KW-0812">Transmembrane</keyword>
<name>A0A4R2PU41_9RHOB</name>
<sequence>MSFITDLSLRPSRMALLVTAALLVAELGAIGVIFKHAIAFECLANWPARACSGASGALVALYCLLGALALFGMLRPQPLRDLVRQAGERLWPLALNAAGVVLALVPVAFLREGSGTAALIPSFGFWFAGMVFLLAGLLLYLAPLPRWRVFLAGNLTTLVPVLVAGALAPSLSILIRPLWRIETIADTTFTIVAWAIGAIGYEVFSDPAAKVIGTEEFSISVAPVCSGIEGIALVTVFVTLYLVLFRREMRFPRALLLYPIGIAASALFNVIRITLLLMIGLEGNPALAVGGFHSHAGWLMFTLVALGIIALAQTVPVLKTAPDAGAIDPVLAENDLAPLPFWRDPVVARILPFAVFMLSALAVSTLSQMPGMLYPARVLVLGAVVLVFLPIYARLSWALDPIAIAAGAAIGAMWILIPVPEAEGGAPYGTLAGGVLALWFVARGVGTIVLVPLVEELFFRDYLESRLRLDRGTVWAIFAALITATLFAALHDRWAEAFVAGLVFSAVARRRQRIADAILSHAVANAIVFAAAAIGGNLHII</sequence>
<comment type="caution">
    <text evidence="10">The sequence shown here is derived from an EMBL/GenBank/DDBJ whole genome shotgun (WGS) entry which is preliminary data.</text>
</comment>
<dbReference type="Proteomes" id="UP000294835">
    <property type="component" value="Unassembled WGS sequence"/>
</dbReference>
<feature type="transmembrane region" description="Helical" evidence="8">
    <location>
        <begin position="292"/>
        <end position="312"/>
    </location>
</feature>
<dbReference type="AlphaFoldDB" id="A0A4R2PU41"/>
<dbReference type="Pfam" id="PF09721">
    <property type="entry name" value="Exosortase_EpsH"/>
    <property type="match status" value="1"/>
</dbReference>
<organism evidence="10 11">
    <name type="scientific">Rhodovulum marinum</name>
    <dbReference type="NCBI Taxonomy" id="320662"/>
    <lineage>
        <taxon>Bacteria</taxon>
        <taxon>Pseudomonadati</taxon>
        <taxon>Pseudomonadota</taxon>
        <taxon>Alphaproteobacteria</taxon>
        <taxon>Rhodobacterales</taxon>
        <taxon>Paracoccaceae</taxon>
        <taxon>Rhodovulum</taxon>
    </lineage>
</organism>
<evidence type="ECO:0000256" key="1">
    <source>
        <dbReference type="ARBA" id="ARBA00004651"/>
    </source>
</evidence>
<evidence type="ECO:0000256" key="7">
    <source>
        <dbReference type="ARBA" id="ARBA00023136"/>
    </source>
</evidence>
<feature type="transmembrane region" description="Helical" evidence="8">
    <location>
        <begin position="346"/>
        <end position="366"/>
    </location>
</feature>
<keyword evidence="2" id="KW-1003">Cell membrane</keyword>
<feature type="transmembrane region" description="Helical" evidence="8">
    <location>
        <begin position="429"/>
        <end position="451"/>
    </location>
</feature>
<dbReference type="InterPro" id="IPR019127">
    <property type="entry name" value="Exosortase"/>
</dbReference>
<feature type="transmembrane region" description="Helical" evidence="8">
    <location>
        <begin position="221"/>
        <end position="244"/>
    </location>
</feature>
<evidence type="ECO:0000256" key="4">
    <source>
        <dbReference type="ARBA" id="ARBA00022692"/>
    </source>
</evidence>
<evidence type="ECO:0000256" key="8">
    <source>
        <dbReference type="SAM" id="Phobius"/>
    </source>
</evidence>
<evidence type="ECO:0000313" key="10">
    <source>
        <dbReference type="EMBL" id="TCP39553.1"/>
    </source>
</evidence>
<dbReference type="InterPro" id="IPR026392">
    <property type="entry name" value="Exo/Archaeosortase_dom"/>
</dbReference>
<gene>
    <name evidence="10" type="ORF">EV662_11133</name>
</gene>
<protein>
    <submittedName>
        <fullName evidence="10">Exosortase E/protease (VPEID-CTERM system)</fullName>
    </submittedName>
</protein>
<evidence type="ECO:0000256" key="5">
    <source>
        <dbReference type="ARBA" id="ARBA00022801"/>
    </source>
</evidence>
<proteinExistence type="predicted"/>
<accession>A0A4R2PU41</accession>
<dbReference type="GO" id="GO:0004175">
    <property type="term" value="F:endopeptidase activity"/>
    <property type="evidence" value="ECO:0007669"/>
    <property type="project" value="UniProtKB-ARBA"/>
</dbReference>
<feature type="transmembrane region" description="Helical" evidence="8">
    <location>
        <begin position="147"/>
        <end position="171"/>
    </location>
</feature>
<dbReference type="NCBIfam" id="TIGR03008">
    <property type="entry name" value="pepcterm_CAAX"/>
    <property type="match status" value="1"/>
</dbReference>
<dbReference type="GO" id="GO:0006508">
    <property type="term" value="P:proteolysis"/>
    <property type="evidence" value="ECO:0007669"/>
    <property type="project" value="UniProtKB-KW"/>
</dbReference>
<feature type="transmembrane region" description="Helical" evidence="8">
    <location>
        <begin position="372"/>
        <end position="391"/>
    </location>
</feature>
<evidence type="ECO:0000256" key="2">
    <source>
        <dbReference type="ARBA" id="ARBA00022475"/>
    </source>
</evidence>
<dbReference type="NCBIfam" id="TIGR04162">
    <property type="entry name" value="exo_VPEID"/>
    <property type="match status" value="1"/>
</dbReference>
<keyword evidence="11" id="KW-1185">Reference proteome</keyword>
<dbReference type="InterPro" id="IPR003675">
    <property type="entry name" value="Rce1/LyrA-like_dom"/>
</dbReference>